<evidence type="ECO:0000256" key="7">
    <source>
        <dbReference type="SAM" id="SignalP"/>
    </source>
</evidence>
<evidence type="ECO:0000256" key="6">
    <source>
        <dbReference type="PROSITE-ProRule" id="PRU00433"/>
    </source>
</evidence>
<dbReference type="SUPFAM" id="SSF46626">
    <property type="entry name" value="Cytochrome c"/>
    <property type="match status" value="1"/>
</dbReference>
<evidence type="ECO:0000313" key="9">
    <source>
        <dbReference type="EMBL" id="MEY1660801.1"/>
    </source>
</evidence>
<feature type="domain" description="Cytochrome c" evidence="8">
    <location>
        <begin position="70"/>
        <end position="150"/>
    </location>
</feature>
<dbReference type="PROSITE" id="PS51007">
    <property type="entry name" value="CYTC"/>
    <property type="match status" value="1"/>
</dbReference>
<dbReference type="PANTHER" id="PTHR40942:SF4">
    <property type="entry name" value="CYTOCHROME C5"/>
    <property type="match status" value="1"/>
</dbReference>
<dbReference type="Pfam" id="PF13442">
    <property type="entry name" value="Cytochrome_CBB3"/>
    <property type="match status" value="1"/>
</dbReference>
<dbReference type="InterPro" id="IPR002323">
    <property type="entry name" value="Cyt_CIE"/>
</dbReference>
<dbReference type="Gene3D" id="1.10.760.10">
    <property type="entry name" value="Cytochrome c-like domain"/>
    <property type="match status" value="1"/>
</dbReference>
<protein>
    <submittedName>
        <fullName evidence="9">Cytochrome c5 family protein</fullName>
    </submittedName>
</protein>
<feature type="chain" id="PRO_5046672010" evidence="7">
    <location>
        <begin position="24"/>
        <end position="151"/>
    </location>
</feature>
<dbReference type="Proteomes" id="UP001562065">
    <property type="component" value="Unassembled WGS sequence"/>
</dbReference>
<evidence type="ECO:0000256" key="3">
    <source>
        <dbReference type="ARBA" id="ARBA00022723"/>
    </source>
</evidence>
<keyword evidence="5 6" id="KW-0408">Iron</keyword>
<keyword evidence="4" id="KW-0249">Electron transport</keyword>
<dbReference type="RefSeq" id="WP_369454043.1">
    <property type="nucleotide sequence ID" value="NZ_JBGCUO010000001.1"/>
</dbReference>
<dbReference type="PANTHER" id="PTHR40942">
    <property type="match status" value="1"/>
</dbReference>
<dbReference type="PRINTS" id="PR00607">
    <property type="entry name" value="CYTCHROMECIE"/>
</dbReference>
<name>A0ABV4AD72_9GAMM</name>
<proteinExistence type="predicted"/>
<evidence type="ECO:0000256" key="2">
    <source>
        <dbReference type="ARBA" id="ARBA00022617"/>
    </source>
</evidence>
<keyword evidence="7" id="KW-0732">Signal</keyword>
<dbReference type="InterPro" id="IPR009056">
    <property type="entry name" value="Cyt_c-like_dom"/>
</dbReference>
<keyword evidence="10" id="KW-1185">Reference proteome</keyword>
<evidence type="ECO:0000259" key="8">
    <source>
        <dbReference type="PROSITE" id="PS51007"/>
    </source>
</evidence>
<reference evidence="9 10" key="1">
    <citation type="submission" date="2024-07" db="EMBL/GenBank/DDBJ databases">
        <authorList>
            <person name="Ren Q."/>
        </authorList>
    </citation>
    <scope>NUCLEOTIDE SEQUENCE [LARGE SCALE GENOMIC DNA]</scope>
    <source>
        <strain evidence="9 10">REN37</strain>
    </source>
</reference>
<keyword evidence="2 6" id="KW-0349">Heme</keyword>
<gene>
    <name evidence="9" type="ORF">AB5I84_01405</name>
</gene>
<dbReference type="InterPro" id="IPR036909">
    <property type="entry name" value="Cyt_c-like_dom_sf"/>
</dbReference>
<dbReference type="EMBL" id="JBGCUO010000001">
    <property type="protein sequence ID" value="MEY1660801.1"/>
    <property type="molecule type" value="Genomic_DNA"/>
</dbReference>
<keyword evidence="3 6" id="KW-0479">Metal-binding</keyword>
<evidence type="ECO:0000256" key="5">
    <source>
        <dbReference type="ARBA" id="ARBA00023004"/>
    </source>
</evidence>
<accession>A0ABV4AD72</accession>
<evidence type="ECO:0000256" key="4">
    <source>
        <dbReference type="ARBA" id="ARBA00022982"/>
    </source>
</evidence>
<organism evidence="9 10">
    <name type="scientific">Isoalcanivorax beigongshangi</name>
    <dbReference type="NCBI Taxonomy" id="3238810"/>
    <lineage>
        <taxon>Bacteria</taxon>
        <taxon>Pseudomonadati</taxon>
        <taxon>Pseudomonadota</taxon>
        <taxon>Gammaproteobacteria</taxon>
        <taxon>Oceanospirillales</taxon>
        <taxon>Alcanivoracaceae</taxon>
        <taxon>Isoalcanivorax</taxon>
    </lineage>
</organism>
<keyword evidence="1" id="KW-0813">Transport</keyword>
<sequence>MNKFIVAIAAALALLVFGSSATANSGSPFAASERSVFSDRAIAERIKPSGTVCVEGDNCGVATVADAGNKEPRSGEAVFNSSCTACHSTGAAGAPRMGNAGEWASHIAKGIDTLYKHSIEGFNAMPPKGLCMDCSDEELHAAVDYMVSKSK</sequence>
<comment type="caution">
    <text evidence="9">The sequence shown here is derived from an EMBL/GenBank/DDBJ whole genome shotgun (WGS) entry which is preliminary data.</text>
</comment>
<feature type="signal peptide" evidence="7">
    <location>
        <begin position="1"/>
        <end position="23"/>
    </location>
</feature>
<evidence type="ECO:0000256" key="1">
    <source>
        <dbReference type="ARBA" id="ARBA00022448"/>
    </source>
</evidence>
<evidence type="ECO:0000313" key="10">
    <source>
        <dbReference type="Proteomes" id="UP001562065"/>
    </source>
</evidence>